<gene>
    <name evidence="1" type="ORF">NPIL_222771</name>
</gene>
<name>A0A8X6PY02_NEPPI</name>
<evidence type="ECO:0000313" key="1">
    <source>
        <dbReference type="EMBL" id="GFT95732.1"/>
    </source>
</evidence>
<dbReference type="OrthoDB" id="10532361at2759"/>
<dbReference type="AlphaFoldDB" id="A0A8X6PY02"/>
<dbReference type="Proteomes" id="UP000887013">
    <property type="component" value="Unassembled WGS sequence"/>
</dbReference>
<reference evidence="1" key="1">
    <citation type="submission" date="2020-08" db="EMBL/GenBank/DDBJ databases">
        <title>Multicomponent nature underlies the extraordinary mechanical properties of spider dragline silk.</title>
        <authorList>
            <person name="Kono N."/>
            <person name="Nakamura H."/>
            <person name="Mori M."/>
            <person name="Yoshida Y."/>
            <person name="Ohtoshi R."/>
            <person name="Malay A.D."/>
            <person name="Moran D.A.P."/>
            <person name="Tomita M."/>
            <person name="Numata K."/>
            <person name="Arakawa K."/>
        </authorList>
    </citation>
    <scope>NUCLEOTIDE SEQUENCE</scope>
</reference>
<evidence type="ECO:0000313" key="2">
    <source>
        <dbReference type="Proteomes" id="UP000887013"/>
    </source>
</evidence>
<protein>
    <submittedName>
        <fullName evidence="1">Uncharacterized protein</fullName>
    </submittedName>
</protein>
<accession>A0A8X6PY02</accession>
<organism evidence="1 2">
    <name type="scientific">Nephila pilipes</name>
    <name type="common">Giant wood spider</name>
    <name type="synonym">Nephila maculata</name>
    <dbReference type="NCBI Taxonomy" id="299642"/>
    <lineage>
        <taxon>Eukaryota</taxon>
        <taxon>Metazoa</taxon>
        <taxon>Ecdysozoa</taxon>
        <taxon>Arthropoda</taxon>
        <taxon>Chelicerata</taxon>
        <taxon>Arachnida</taxon>
        <taxon>Araneae</taxon>
        <taxon>Araneomorphae</taxon>
        <taxon>Entelegynae</taxon>
        <taxon>Araneoidea</taxon>
        <taxon>Nephilidae</taxon>
        <taxon>Nephila</taxon>
    </lineage>
</organism>
<sequence length="172" mass="19941">MRPEDNFRIKRSRKHSKSDHVEWVLSNYKTETVDSTKQCLVHSSLFQSILSYAPMDFQRSENLVSLTPLGRQVIHETQSHCGRKKYEPRKVARNVNSPSSCIDALLETKPILDFCTGEKEKGELFLFYLLLFFQERRVEFSFSFSVLPRSLSRSSTARLIFYAATFQSGSED</sequence>
<keyword evidence="2" id="KW-1185">Reference proteome</keyword>
<comment type="caution">
    <text evidence="1">The sequence shown here is derived from an EMBL/GenBank/DDBJ whole genome shotgun (WGS) entry which is preliminary data.</text>
</comment>
<proteinExistence type="predicted"/>
<dbReference type="EMBL" id="BMAW01026146">
    <property type="protein sequence ID" value="GFT95732.1"/>
    <property type="molecule type" value="Genomic_DNA"/>
</dbReference>